<keyword evidence="3" id="KW-1185">Reference proteome</keyword>
<accession>A0A9W6Y9F5</accession>
<dbReference type="Proteomes" id="UP001165121">
    <property type="component" value="Unassembled WGS sequence"/>
</dbReference>
<reference evidence="2" key="1">
    <citation type="submission" date="2023-04" db="EMBL/GenBank/DDBJ databases">
        <title>Phytophthora fragariaefolia NBRC 109709.</title>
        <authorList>
            <person name="Ichikawa N."/>
            <person name="Sato H."/>
            <person name="Tonouchi N."/>
        </authorList>
    </citation>
    <scope>NUCLEOTIDE SEQUENCE</scope>
    <source>
        <strain evidence="2">NBRC 109709</strain>
    </source>
</reference>
<protein>
    <submittedName>
        <fullName evidence="2">Unnamed protein product</fullName>
    </submittedName>
</protein>
<comment type="caution">
    <text evidence="2">The sequence shown here is derived from an EMBL/GenBank/DDBJ whole genome shotgun (WGS) entry which is preliminary data.</text>
</comment>
<evidence type="ECO:0000256" key="1">
    <source>
        <dbReference type="SAM" id="MobiDB-lite"/>
    </source>
</evidence>
<dbReference type="AlphaFoldDB" id="A0A9W6Y9F5"/>
<proteinExistence type="predicted"/>
<gene>
    <name evidence="2" type="ORF">Pfra01_002384500</name>
</gene>
<organism evidence="2 3">
    <name type="scientific">Phytophthora fragariaefolia</name>
    <dbReference type="NCBI Taxonomy" id="1490495"/>
    <lineage>
        <taxon>Eukaryota</taxon>
        <taxon>Sar</taxon>
        <taxon>Stramenopiles</taxon>
        <taxon>Oomycota</taxon>
        <taxon>Peronosporomycetes</taxon>
        <taxon>Peronosporales</taxon>
        <taxon>Peronosporaceae</taxon>
        <taxon>Phytophthora</taxon>
    </lineage>
</organism>
<feature type="region of interest" description="Disordered" evidence="1">
    <location>
        <begin position="76"/>
        <end position="110"/>
    </location>
</feature>
<sequence>MPACPLLRSNPALSTFVEELARSYAGLRKSILAKVVDAPQSRVVKLPRAPTLPALKDIVASDTDEEDNVVYEHDVTGGTAIDEAEGKSDEELNVSDEVSSSGEEGGPPTI</sequence>
<evidence type="ECO:0000313" key="3">
    <source>
        <dbReference type="Proteomes" id="UP001165121"/>
    </source>
</evidence>
<evidence type="ECO:0000313" key="2">
    <source>
        <dbReference type="EMBL" id="GMF56257.1"/>
    </source>
</evidence>
<dbReference type="EMBL" id="BSXT01003940">
    <property type="protein sequence ID" value="GMF56257.1"/>
    <property type="molecule type" value="Genomic_DNA"/>
</dbReference>
<name>A0A9W6Y9F5_9STRA</name>